<dbReference type="CDD" id="cd00075">
    <property type="entry name" value="HATPase"/>
    <property type="match status" value="1"/>
</dbReference>
<sequence length="568" mass="62558">MKFKLEQIDPTSEAAKGIADGLAHYNLRRLGSRDLLPLCLAARNSEGEVIGGLLAITIWGWLLIERFWVTETARGQGLGSALLQQAEFDALARGCHHATLETFSFQSLPFYVRQGYEVYGQLDDFPLGQSRYSLRKQLGAYTGSDSVGRGTDQVRNVMTGNEAPEAVYLALLHSTTLDMLDRRDFSELLQVIVDRAGEILEAELAELMLLEGDELVTVACSRNQSQVLGDRVRRGQSLLSWRALDSGLPALIDDYSTWPGRRDIYNANPVHGVADFPIRIGSQSIGVLAMGRTLPDRPFTPAEVSLGMRFSMLAALVIDNARRDERVRNELAQRQAAEVILRQQNSELDAYARTVAHDLKIPLTTLIGMSRLLQAGNAMPEAARQQAIDAIYRTSLKMNQIIEALLSLSQQRLNHPAKLTSCEPSLIAHEASERLANRIVETSATVRIEPDLPAVQAHGPWLEEVFANLLSNAIKYGGKPPRIEIGGLRLGKQVQLWVRDHGPGIPESAQSQLFREFSRLDDNAVDIEGHGLGLSIVKRLVEAMMGQVGFDNPPDGGARFTMLLNAAS</sequence>
<dbReference type="SMART" id="SM00065">
    <property type="entry name" value="GAF"/>
    <property type="match status" value="1"/>
</dbReference>
<dbReference type="Gene3D" id="3.30.450.40">
    <property type="match status" value="1"/>
</dbReference>
<keyword evidence="3" id="KW-0597">Phosphoprotein</keyword>
<dbReference type="InterPro" id="IPR003594">
    <property type="entry name" value="HATPase_dom"/>
</dbReference>
<reference evidence="8" key="1">
    <citation type="submission" date="2023-03" db="EMBL/GenBank/DDBJ databases">
        <title>Chitinimonas shenzhenensis gen. nov., sp. nov., a novel member of family Burkholderiaceae isolated from activated sludge collected in Shen Zhen, China.</title>
        <authorList>
            <person name="Wang X."/>
        </authorList>
    </citation>
    <scope>NUCLEOTIDE SEQUENCE</scope>
    <source>
        <strain evidence="8">DQS-5</strain>
    </source>
</reference>
<dbReference type="SMART" id="SM00388">
    <property type="entry name" value="HisKA"/>
    <property type="match status" value="1"/>
</dbReference>
<evidence type="ECO:0000256" key="4">
    <source>
        <dbReference type="ARBA" id="ARBA00022679"/>
    </source>
</evidence>
<dbReference type="PANTHER" id="PTHR42878">
    <property type="entry name" value="TWO-COMPONENT HISTIDINE KINASE"/>
    <property type="match status" value="1"/>
</dbReference>
<evidence type="ECO:0000256" key="1">
    <source>
        <dbReference type="ARBA" id="ARBA00000085"/>
    </source>
</evidence>
<comment type="caution">
    <text evidence="8">The sequence shown here is derived from an EMBL/GenBank/DDBJ whole genome shotgun (WGS) entry which is preliminary data.</text>
</comment>
<evidence type="ECO:0000259" key="7">
    <source>
        <dbReference type="PROSITE" id="PS51186"/>
    </source>
</evidence>
<name>A0ABT7E757_9NEIS</name>
<dbReference type="InterPro" id="IPR036890">
    <property type="entry name" value="HATPase_C_sf"/>
</dbReference>
<feature type="domain" description="N-acetyltransferase" evidence="7">
    <location>
        <begin position="1"/>
        <end position="139"/>
    </location>
</feature>
<dbReference type="EC" id="2.7.13.3" evidence="2"/>
<evidence type="ECO:0000256" key="5">
    <source>
        <dbReference type="ARBA" id="ARBA00022777"/>
    </source>
</evidence>
<dbReference type="SUPFAM" id="SSF55729">
    <property type="entry name" value="Acyl-CoA N-acyltransferases (Nat)"/>
    <property type="match status" value="1"/>
</dbReference>
<dbReference type="InterPro" id="IPR003018">
    <property type="entry name" value="GAF"/>
</dbReference>
<evidence type="ECO:0000256" key="2">
    <source>
        <dbReference type="ARBA" id="ARBA00012438"/>
    </source>
</evidence>
<dbReference type="Pfam" id="PF13185">
    <property type="entry name" value="GAF_2"/>
    <property type="match status" value="1"/>
</dbReference>
<proteinExistence type="predicted"/>
<gene>
    <name evidence="8" type="ORF">PZA18_22120</name>
</gene>
<dbReference type="SMART" id="SM00387">
    <property type="entry name" value="HATPase_c"/>
    <property type="match status" value="1"/>
</dbReference>
<protein>
    <recommendedName>
        <fullName evidence="2">histidine kinase</fullName>
        <ecNumber evidence="2">2.7.13.3</ecNumber>
    </recommendedName>
</protein>
<keyword evidence="8" id="KW-0012">Acyltransferase</keyword>
<organism evidence="8 9">
    <name type="scientific">Parachitinimonas caeni</name>
    <dbReference type="NCBI Taxonomy" id="3031301"/>
    <lineage>
        <taxon>Bacteria</taxon>
        <taxon>Pseudomonadati</taxon>
        <taxon>Pseudomonadota</taxon>
        <taxon>Betaproteobacteria</taxon>
        <taxon>Neisseriales</taxon>
        <taxon>Chitinibacteraceae</taxon>
        <taxon>Parachitinimonas</taxon>
    </lineage>
</organism>
<dbReference type="InterPro" id="IPR016181">
    <property type="entry name" value="Acyl_CoA_acyltransferase"/>
</dbReference>
<accession>A0ABT7E757</accession>
<keyword evidence="5" id="KW-0418">Kinase</keyword>
<dbReference type="SUPFAM" id="SSF55781">
    <property type="entry name" value="GAF domain-like"/>
    <property type="match status" value="1"/>
</dbReference>
<dbReference type="SUPFAM" id="SSF47384">
    <property type="entry name" value="Homodimeric domain of signal transducing histidine kinase"/>
    <property type="match status" value="1"/>
</dbReference>
<dbReference type="InterPro" id="IPR036097">
    <property type="entry name" value="HisK_dim/P_sf"/>
</dbReference>
<dbReference type="InterPro" id="IPR000182">
    <property type="entry name" value="GNAT_dom"/>
</dbReference>
<evidence type="ECO:0000256" key="3">
    <source>
        <dbReference type="ARBA" id="ARBA00022553"/>
    </source>
</evidence>
<dbReference type="PANTHER" id="PTHR42878:SF15">
    <property type="entry name" value="BACTERIOPHYTOCHROME"/>
    <property type="match status" value="1"/>
</dbReference>
<dbReference type="InterPro" id="IPR005467">
    <property type="entry name" value="His_kinase_dom"/>
</dbReference>
<dbReference type="InterPro" id="IPR003661">
    <property type="entry name" value="HisK_dim/P_dom"/>
</dbReference>
<dbReference type="Gene3D" id="3.40.630.30">
    <property type="match status" value="1"/>
</dbReference>
<dbReference type="EMBL" id="JARRAF010000049">
    <property type="protein sequence ID" value="MDK2126747.1"/>
    <property type="molecule type" value="Genomic_DNA"/>
</dbReference>
<comment type="catalytic activity">
    <reaction evidence="1">
        <text>ATP + protein L-histidine = ADP + protein N-phospho-L-histidine.</text>
        <dbReference type="EC" id="2.7.13.3"/>
    </reaction>
</comment>
<feature type="domain" description="Histidine kinase" evidence="6">
    <location>
        <begin position="354"/>
        <end position="568"/>
    </location>
</feature>
<evidence type="ECO:0000313" key="8">
    <source>
        <dbReference type="EMBL" id="MDK2126747.1"/>
    </source>
</evidence>
<dbReference type="PRINTS" id="PR00344">
    <property type="entry name" value="BCTRLSENSOR"/>
</dbReference>
<dbReference type="Pfam" id="PF00583">
    <property type="entry name" value="Acetyltransf_1"/>
    <property type="match status" value="1"/>
</dbReference>
<keyword evidence="4 8" id="KW-0808">Transferase</keyword>
<dbReference type="CDD" id="cd04301">
    <property type="entry name" value="NAT_SF"/>
    <property type="match status" value="1"/>
</dbReference>
<dbReference type="Proteomes" id="UP001172778">
    <property type="component" value="Unassembled WGS sequence"/>
</dbReference>
<dbReference type="CDD" id="cd00082">
    <property type="entry name" value="HisKA"/>
    <property type="match status" value="1"/>
</dbReference>
<dbReference type="GO" id="GO:0016746">
    <property type="term" value="F:acyltransferase activity"/>
    <property type="evidence" value="ECO:0007669"/>
    <property type="project" value="UniProtKB-KW"/>
</dbReference>
<dbReference type="InterPro" id="IPR029016">
    <property type="entry name" value="GAF-like_dom_sf"/>
</dbReference>
<dbReference type="Pfam" id="PF02518">
    <property type="entry name" value="HATPase_c"/>
    <property type="match status" value="1"/>
</dbReference>
<evidence type="ECO:0000259" key="6">
    <source>
        <dbReference type="PROSITE" id="PS50109"/>
    </source>
</evidence>
<dbReference type="RefSeq" id="WP_284103066.1">
    <property type="nucleotide sequence ID" value="NZ_JARRAF010000049.1"/>
</dbReference>
<dbReference type="InterPro" id="IPR004358">
    <property type="entry name" value="Sig_transdc_His_kin-like_C"/>
</dbReference>
<dbReference type="SUPFAM" id="SSF55874">
    <property type="entry name" value="ATPase domain of HSP90 chaperone/DNA topoisomerase II/histidine kinase"/>
    <property type="match status" value="1"/>
</dbReference>
<dbReference type="Pfam" id="PF00512">
    <property type="entry name" value="HisKA"/>
    <property type="match status" value="1"/>
</dbReference>
<dbReference type="Gene3D" id="3.30.565.10">
    <property type="entry name" value="Histidine kinase-like ATPase, C-terminal domain"/>
    <property type="match status" value="1"/>
</dbReference>
<dbReference type="PROSITE" id="PS51186">
    <property type="entry name" value="GNAT"/>
    <property type="match status" value="1"/>
</dbReference>
<dbReference type="Gene3D" id="1.10.287.130">
    <property type="match status" value="1"/>
</dbReference>
<evidence type="ECO:0000313" key="9">
    <source>
        <dbReference type="Proteomes" id="UP001172778"/>
    </source>
</evidence>
<dbReference type="InterPro" id="IPR050351">
    <property type="entry name" value="BphY/WalK/GraS-like"/>
</dbReference>
<keyword evidence="9" id="KW-1185">Reference proteome</keyword>
<dbReference type="PROSITE" id="PS50109">
    <property type="entry name" value="HIS_KIN"/>
    <property type="match status" value="1"/>
</dbReference>